<keyword evidence="2" id="KW-1185">Reference proteome</keyword>
<comment type="caution">
    <text evidence="1">The sequence shown here is derived from an EMBL/GenBank/DDBJ whole genome shotgun (WGS) entry which is preliminary data.</text>
</comment>
<name>A0ACC2CNC3_DIPCM</name>
<evidence type="ECO:0000313" key="1">
    <source>
        <dbReference type="EMBL" id="KAJ7543430.1"/>
    </source>
</evidence>
<dbReference type="Proteomes" id="UP001162992">
    <property type="component" value="Chromosome 9"/>
</dbReference>
<dbReference type="EMBL" id="CM055100">
    <property type="protein sequence ID" value="KAJ7543430.1"/>
    <property type="molecule type" value="Genomic_DNA"/>
</dbReference>
<accession>A0ACC2CNC3</accession>
<reference evidence="2" key="1">
    <citation type="journal article" date="2024" name="Proc. Natl. Acad. Sci. U.S.A.">
        <title>Extraordinary preservation of gene collinearity over three hundred million years revealed in homosporous lycophytes.</title>
        <authorList>
            <person name="Li C."/>
            <person name="Wickell D."/>
            <person name="Kuo L.Y."/>
            <person name="Chen X."/>
            <person name="Nie B."/>
            <person name="Liao X."/>
            <person name="Peng D."/>
            <person name="Ji J."/>
            <person name="Jenkins J."/>
            <person name="Williams M."/>
            <person name="Shu S."/>
            <person name="Plott C."/>
            <person name="Barry K."/>
            <person name="Rajasekar S."/>
            <person name="Grimwood J."/>
            <person name="Han X."/>
            <person name="Sun S."/>
            <person name="Hou Z."/>
            <person name="He W."/>
            <person name="Dai G."/>
            <person name="Sun C."/>
            <person name="Schmutz J."/>
            <person name="Leebens-Mack J.H."/>
            <person name="Li F.W."/>
            <person name="Wang L."/>
        </authorList>
    </citation>
    <scope>NUCLEOTIDE SEQUENCE [LARGE SCALE GENOMIC DNA]</scope>
    <source>
        <strain evidence="2">cv. PW_Plant_1</strain>
    </source>
</reference>
<sequence length="852" mass="94718">MAPASLQRSGSSLSRSPSIGSPSMLQRHYRDRSSSIRYDREGGLMPNGLHNEAEAAARVAFEEFSKDSVFSKFLSEDFNATLFASDALKNGSATASSEKLEEGIKLLEKQLRSEVFLRQDDLLQQLSSLKDTEGTLTVVRAGVESLQTLVQRVRSEIADPYKQIKLKSRQLSSLHETIELIRSVIRTLKQMKRLRELMDSGGIKADLSKAAQLFSEVETLRKESDLSGIEIIDSEVPWLTEAGNRIRAEAMKGLEKGMESLNQAEVGTALQVYYNMGELKSTVEQIFSKYKSQVSKCIAAALDMKAISASVGASLGPGGIQRSGTPQLGGGSRAREGLWQRMGVCMDQLHSIIVAVWHLQRVLFKKRDPISHVVFLDEVVQNDDPMLTERVWEALVKSFASQMKSALTASSFVKETFVLSYPKLLAMVTGLLERIIRDTDVKGVLPAIKVEDGDHLIAALEPFQTAYLAQVLNRLSELVHAMFPVAIRGSIPSQEQISKLIVRIQEEIETVKQNGRLTLYVVREIGKILQLLAEKSEYQVSTGPDSRQVGGPATSLQIKNFTLCLYLQEVHQKVTSILSSYPQAAAEVLSPSLGAIYGVAVDTVTPIFKAMIEKLESSTLQLHDQDFGSDEMAYDIESKSSKYLEEVQRAIMHFRSEFLSKLLPTSQSAYASGAGESICARLARKMASRVLFFFVRHAALVRPLSEIGKLQLARDMAELELVVGQHLFPVEQLGSPYRALRAFRPFIFLETSQIANSPLLQELPISVIFHHLYSRAPEELESPMKRLKLTPLQYSLWLDSQGDEQVWKGVKATLDDYAARVRARGDKEFSPIYPLMIQLGSSLVEAGQQQKL</sequence>
<gene>
    <name evidence="1" type="ORF">O6H91_09G038000</name>
</gene>
<proteinExistence type="predicted"/>
<protein>
    <submittedName>
        <fullName evidence="1">Uncharacterized protein</fullName>
    </submittedName>
</protein>
<evidence type="ECO:0000313" key="2">
    <source>
        <dbReference type="Proteomes" id="UP001162992"/>
    </source>
</evidence>
<organism evidence="1 2">
    <name type="scientific">Diphasiastrum complanatum</name>
    <name type="common">Issler's clubmoss</name>
    <name type="synonym">Lycopodium complanatum</name>
    <dbReference type="NCBI Taxonomy" id="34168"/>
    <lineage>
        <taxon>Eukaryota</taxon>
        <taxon>Viridiplantae</taxon>
        <taxon>Streptophyta</taxon>
        <taxon>Embryophyta</taxon>
        <taxon>Tracheophyta</taxon>
        <taxon>Lycopodiopsida</taxon>
        <taxon>Lycopodiales</taxon>
        <taxon>Lycopodiaceae</taxon>
        <taxon>Lycopodioideae</taxon>
        <taxon>Diphasiastrum</taxon>
    </lineage>
</organism>